<dbReference type="GO" id="GO:0016020">
    <property type="term" value="C:membrane"/>
    <property type="evidence" value="ECO:0007669"/>
    <property type="project" value="UniProtKB-SubCell"/>
</dbReference>
<reference evidence="5 6" key="1">
    <citation type="journal article" date="2021" name="Elife">
        <title>Chloroplast acquisition without the gene transfer in kleptoplastic sea slugs, Plakobranchus ocellatus.</title>
        <authorList>
            <person name="Maeda T."/>
            <person name="Takahashi S."/>
            <person name="Yoshida T."/>
            <person name="Shimamura S."/>
            <person name="Takaki Y."/>
            <person name="Nagai Y."/>
            <person name="Toyoda A."/>
            <person name="Suzuki Y."/>
            <person name="Arimoto A."/>
            <person name="Ishii H."/>
            <person name="Satoh N."/>
            <person name="Nishiyama T."/>
            <person name="Hasebe M."/>
            <person name="Maruyama T."/>
            <person name="Minagawa J."/>
            <person name="Obokata J."/>
            <person name="Shigenobu S."/>
        </authorList>
    </citation>
    <scope>NUCLEOTIDE SEQUENCE [LARGE SCALE GENOMIC DNA]</scope>
</reference>
<dbReference type="EMBL" id="BLXT01008440">
    <property type="protein sequence ID" value="GFO48633.1"/>
    <property type="molecule type" value="Genomic_DNA"/>
</dbReference>
<evidence type="ECO:0000256" key="2">
    <source>
        <dbReference type="ARBA" id="ARBA00023136"/>
    </source>
</evidence>
<evidence type="ECO:0000256" key="3">
    <source>
        <dbReference type="SAM" id="MobiDB-lite"/>
    </source>
</evidence>
<evidence type="ECO:0000256" key="1">
    <source>
        <dbReference type="ARBA" id="ARBA00004141"/>
    </source>
</evidence>
<dbReference type="InterPro" id="IPR006201">
    <property type="entry name" value="Neur_channel"/>
</dbReference>
<comment type="subcellular location">
    <subcellularLocation>
        <location evidence="1">Membrane</location>
        <topology evidence="1">Multi-pass membrane protein</topology>
    </subcellularLocation>
</comment>
<feature type="region of interest" description="Disordered" evidence="3">
    <location>
        <begin position="1"/>
        <end position="21"/>
    </location>
</feature>
<evidence type="ECO:0000313" key="5">
    <source>
        <dbReference type="EMBL" id="GFO48633.1"/>
    </source>
</evidence>
<keyword evidence="2" id="KW-0472">Membrane</keyword>
<dbReference type="Gene3D" id="2.70.170.10">
    <property type="entry name" value="Neurotransmitter-gated ion-channel ligand-binding domain"/>
    <property type="match status" value="1"/>
</dbReference>
<dbReference type="GO" id="GO:0004888">
    <property type="term" value="F:transmembrane signaling receptor activity"/>
    <property type="evidence" value="ECO:0007669"/>
    <property type="project" value="InterPro"/>
</dbReference>
<comment type="caution">
    <text evidence="5">The sequence shown here is derived from an EMBL/GenBank/DDBJ whole genome shotgun (WGS) entry which is preliminary data.</text>
</comment>
<accession>A0AAV4DWJ6</accession>
<dbReference type="InterPro" id="IPR036734">
    <property type="entry name" value="Neur_chan_lig-bd_sf"/>
</dbReference>
<dbReference type="AlphaFoldDB" id="A0AAV4DWJ6"/>
<dbReference type="Proteomes" id="UP000735302">
    <property type="component" value="Unassembled WGS sequence"/>
</dbReference>
<dbReference type="Pfam" id="PF02931">
    <property type="entry name" value="Neur_chan_LBD"/>
    <property type="match status" value="1"/>
</dbReference>
<sequence length="119" mass="13488">MSQPRFRNADTIRPNGSSSRTGSRVLILQWNPADYGNTTILYPDRLRVWKPRTMIANTAGKRDIFEDDHHPLLLNSSGYMSWAPGGIFPASCKFNMRKFPFDEQSCSLDVSSIGVCYKI</sequence>
<gene>
    <name evidence="5" type="ORF">PoB_007513800</name>
</gene>
<dbReference type="SUPFAM" id="SSF63712">
    <property type="entry name" value="Nicotinic receptor ligand binding domain-like"/>
    <property type="match status" value="1"/>
</dbReference>
<dbReference type="InterPro" id="IPR006202">
    <property type="entry name" value="Neur_chan_lig-bd"/>
</dbReference>
<protein>
    <submittedName>
        <fullName evidence="5">Acetylcholine receptor subunit alpha</fullName>
    </submittedName>
</protein>
<feature type="domain" description="Neurotransmitter-gated ion-channel ligand-binding" evidence="4">
    <location>
        <begin position="28"/>
        <end position="113"/>
    </location>
</feature>
<dbReference type="PANTHER" id="PTHR18945">
    <property type="entry name" value="NEUROTRANSMITTER GATED ION CHANNEL"/>
    <property type="match status" value="1"/>
</dbReference>
<dbReference type="PROSITE" id="PS00236">
    <property type="entry name" value="NEUROTR_ION_CHANNEL"/>
    <property type="match status" value="1"/>
</dbReference>
<organism evidence="5 6">
    <name type="scientific">Plakobranchus ocellatus</name>
    <dbReference type="NCBI Taxonomy" id="259542"/>
    <lineage>
        <taxon>Eukaryota</taxon>
        <taxon>Metazoa</taxon>
        <taxon>Spiralia</taxon>
        <taxon>Lophotrochozoa</taxon>
        <taxon>Mollusca</taxon>
        <taxon>Gastropoda</taxon>
        <taxon>Heterobranchia</taxon>
        <taxon>Euthyneura</taxon>
        <taxon>Panpulmonata</taxon>
        <taxon>Sacoglossa</taxon>
        <taxon>Placobranchoidea</taxon>
        <taxon>Plakobranchidae</taxon>
        <taxon>Plakobranchus</taxon>
    </lineage>
</organism>
<proteinExistence type="predicted"/>
<evidence type="ECO:0000313" key="6">
    <source>
        <dbReference type="Proteomes" id="UP000735302"/>
    </source>
</evidence>
<evidence type="ECO:0000259" key="4">
    <source>
        <dbReference type="Pfam" id="PF02931"/>
    </source>
</evidence>
<name>A0AAV4DWJ6_9GAST</name>
<dbReference type="InterPro" id="IPR018000">
    <property type="entry name" value="Neurotransmitter_ion_chnl_CS"/>
</dbReference>
<dbReference type="GO" id="GO:0005230">
    <property type="term" value="F:extracellular ligand-gated monoatomic ion channel activity"/>
    <property type="evidence" value="ECO:0007669"/>
    <property type="project" value="InterPro"/>
</dbReference>
<keyword evidence="5" id="KW-0675">Receptor</keyword>
<keyword evidence="6" id="KW-1185">Reference proteome</keyword>
<dbReference type="CDD" id="cd18989">
    <property type="entry name" value="LGIC_ECD_cation"/>
    <property type="match status" value="1"/>
</dbReference>